<name>A0AAN0KE87_9CAUD</name>
<dbReference type="EMBL" id="OK319016">
    <property type="protein sequence ID" value="UCR90870.1"/>
    <property type="molecule type" value="Genomic_DNA"/>
</dbReference>
<proteinExistence type="predicted"/>
<dbReference type="Proteomes" id="UP000827707">
    <property type="component" value="Segment"/>
</dbReference>
<reference evidence="2" key="1">
    <citation type="journal article" date="2024" name="Viruses">
        <title>New Genera and Species of Caulobacter and Brevundimonas Bacteriophages Provide Insights into Phage Genome Evolution.</title>
        <authorList>
            <person name="Ely B."/>
            <person name="Hils M."/>
            <person name="Clarke A."/>
            <person name="Albert M."/>
            <person name="Holness N."/>
            <person name="Lenski J."/>
            <person name="Mohammadi T."/>
        </authorList>
    </citation>
    <scope>NUCLEOTIDE SEQUENCE [LARGE SCALE GENOMIC DNA]</scope>
</reference>
<evidence type="ECO:0000313" key="2">
    <source>
        <dbReference type="Proteomes" id="UP000827707"/>
    </source>
</evidence>
<evidence type="ECO:0000313" key="1">
    <source>
        <dbReference type="EMBL" id="UCR90870.1"/>
    </source>
</evidence>
<organism evidence="1 2">
    <name type="scientific">Brevundimonas phage AA</name>
    <dbReference type="NCBI Taxonomy" id="2880937"/>
    <lineage>
        <taxon>Viruses</taxon>
        <taxon>Duplodnaviria</taxon>
        <taxon>Heunggongvirae</taxon>
        <taxon>Uroviricota</taxon>
        <taxon>Caudoviricetes</taxon>
        <taxon>Autographivirales</taxon>
        <taxon>Autonotataviridae</taxon>
        <taxon>Conareevirus</taxon>
        <taxon>Conareevirus doublea</taxon>
    </lineage>
</organism>
<accession>A0AAN0KE87</accession>
<sequence>MRKPLSQKTWSLLNSKGTLRFGPGDRKRLLDARKKREADAEAFAAKQQAIADSYRRRPTPTGRA</sequence>
<keyword evidence="2" id="KW-1185">Reference proteome</keyword>
<protein>
    <submittedName>
        <fullName evidence="1">Uncharacterized protein</fullName>
    </submittedName>
</protein>